<comment type="caution">
    <text evidence="2">The sequence shown here is derived from an EMBL/GenBank/DDBJ whole genome shotgun (WGS) entry which is preliminary data.</text>
</comment>
<organism evidence="2 3">
    <name type="scientific">Hohenbuehelia grisea</name>
    <dbReference type="NCBI Taxonomy" id="104357"/>
    <lineage>
        <taxon>Eukaryota</taxon>
        <taxon>Fungi</taxon>
        <taxon>Dikarya</taxon>
        <taxon>Basidiomycota</taxon>
        <taxon>Agaricomycotina</taxon>
        <taxon>Agaricomycetes</taxon>
        <taxon>Agaricomycetidae</taxon>
        <taxon>Agaricales</taxon>
        <taxon>Pleurotineae</taxon>
        <taxon>Pleurotaceae</taxon>
        <taxon>Hohenbuehelia</taxon>
    </lineage>
</organism>
<protein>
    <recommendedName>
        <fullName evidence="4">Protein kinase domain-containing protein</fullName>
    </recommendedName>
</protein>
<evidence type="ECO:0000313" key="2">
    <source>
        <dbReference type="EMBL" id="KAL0959541.1"/>
    </source>
</evidence>
<name>A0ABR3JVF5_9AGAR</name>
<evidence type="ECO:0008006" key="4">
    <source>
        <dbReference type="Google" id="ProtNLM"/>
    </source>
</evidence>
<evidence type="ECO:0000256" key="1">
    <source>
        <dbReference type="SAM" id="MobiDB-lite"/>
    </source>
</evidence>
<sequence length="672" mass="75825">MATTLSLNVWIVEEDANPRILALDVPLDSQPSHVREAFKAELPGSFDLHMVSHPISLPEDLDFRAASVVIHALSEEFRLKRLPNTWDLAQDFNDDSQIHLIAIKRSFFNLRVYDVKSRKFRLIQARFTTTIGDLPLSTNSTVFKAPPGHWCYSLEAEAAATRSMQSLDISTLVALDRHVGIASLFPLGLLYEVHLIFNPPTNEVLEELDVPGPLGTSYVRQERDEFFKKAPKKSPSSEARGANLHSSPRNQQLLGRRDHKAVPPSLFDETLCEFRHNVLTMDPTNDDEIHFETLRNKMIQAYQDEHERRREFNKVLGNILKTTPQPHFIDLFHTDGTIYTEIAGLMLIYLIVEIKNEIGTKDAEPGLQAALYYLEHVRRYYAADGGKLDHCAFPVILLCQFGPFLSVLVAASGGSPAVPSVEQITCIPLHVHSTNLEILKAGARVIGALRIAHEAFPVRYPKLVQAVDQQYEVRFPFRRHVRSHDVITHFRYTRAEPDKRVYFGHRKSDGHSLCIKFSRRYSAEAHSVAVQEGIAPGLIAVEEVYGWFLVVMHDVSASYVTLSELKTRDGVEQRMESIKTAVRKALDSLHTHGYVHGDIRDVNVLVQEPNLGPIGAESVLLVDWDWAGKDGHATYPITLNTEIPRSAGARPGRPITRLHDLDMVDRLHLDSF</sequence>
<feature type="compositionally biased region" description="Polar residues" evidence="1">
    <location>
        <begin position="244"/>
        <end position="253"/>
    </location>
</feature>
<evidence type="ECO:0000313" key="3">
    <source>
        <dbReference type="Proteomes" id="UP001556367"/>
    </source>
</evidence>
<dbReference type="Proteomes" id="UP001556367">
    <property type="component" value="Unassembled WGS sequence"/>
</dbReference>
<dbReference type="SUPFAM" id="SSF56112">
    <property type="entry name" value="Protein kinase-like (PK-like)"/>
    <property type="match status" value="1"/>
</dbReference>
<keyword evidence="3" id="KW-1185">Reference proteome</keyword>
<feature type="region of interest" description="Disordered" evidence="1">
    <location>
        <begin position="227"/>
        <end position="258"/>
    </location>
</feature>
<accession>A0ABR3JVF5</accession>
<reference evidence="3" key="1">
    <citation type="submission" date="2024-06" db="EMBL/GenBank/DDBJ databases">
        <title>Multi-omics analyses provide insights into the biosynthesis of the anticancer antibiotic pleurotin in Hohenbuehelia grisea.</title>
        <authorList>
            <person name="Weaver J.A."/>
            <person name="Alberti F."/>
        </authorList>
    </citation>
    <scope>NUCLEOTIDE SEQUENCE [LARGE SCALE GENOMIC DNA]</scope>
    <source>
        <strain evidence="3">T-177</strain>
    </source>
</reference>
<gene>
    <name evidence="2" type="ORF">HGRIS_011255</name>
</gene>
<dbReference type="EMBL" id="JASNQZ010000002">
    <property type="protein sequence ID" value="KAL0959541.1"/>
    <property type="molecule type" value="Genomic_DNA"/>
</dbReference>
<proteinExistence type="predicted"/>
<dbReference type="InterPro" id="IPR011009">
    <property type="entry name" value="Kinase-like_dom_sf"/>
</dbReference>